<keyword evidence="3" id="KW-0121">Carboxypeptidase</keyword>
<dbReference type="RefSeq" id="WP_073166505.1">
    <property type="nucleotide sequence ID" value="NZ_FQZE01000005.1"/>
</dbReference>
<feature type="compositionally biased region" description="Basic and acidic residues" evidence="1">
    <location>
        <begin position="914"/>
        <end position="923"/>
    </location>
</feature>
<feature type="region of interest" description="Disordered" evidence="1">
    <location>
        <begin position="896"/>
        <end position="923"/>
    </location>
</feature>
<accession>A0A1M6DR68</accession>
<evidence type="ECO:0000313" key="3">
    <source>
        <dbReference type="EMBL" id="SHI75712.1"/>
    </source>
</evidence>
<dbReference type="SUPFAM" id="SSF49464">
    <property type="entry name" value="Carboxypeptidase regulatory domain-like"/>
    <property type="match status" value="1"/>
</dbReference>
<organism evidence="3 4">
    <name type="scientific">Tangfeifania diversioriginum</name>
    <dbReference type="NCBI Taxonomy" id="1168035"/>
    <lineage>
        <taxon>Bacteria</taxon>
        <taxon>Pseudomonadati</taxon>
        <taxon>Bacteroidota</taxon>
        <taxon>Bacteroidia</taxon>
        <taxon>Marinilabiliales</taxon>
        <taxon>Prolixibacteraceae</taxon>
        <taxon>Tangfeifania</taxon>
    </lineage>
</organism>
<dbReference type="Proteomes" id="UP000184050">
    <property type="component" value="Unassembled WGS sequence"/>
</dbReference>
<dbReference type="EMBL" id="FQZE01000005">
    <property type="protein sequence ID" value="SHI75712.1"/>
    <property type="molecule type" value="Genomic_DNA"/>
</dbReference>
<proteinExistence type="predicted"/>
<name>A0A1M6DR68_9BACT</name>
<dbReference type="AlphaFoldDB" id="A0A1M6DR68"/>
<protein>
    <submittedName>
        <fullName evidence="3">Carboxypeptidase regulatory-like domain-containing protein</fullName>
    </submittedName>
</protein>
<reference evidence="3 4" key="1">
    <citation type="submission" date="2016-11" db="EMBL/GenBank/DDBJ databases">
        <authorList>
            <person name="Jaros S."/>
            <person name="Januszkiewicz K."/>
            <person name="Wedrychowicz H."/>
        </authorList>
    </citation>
    <scope>NUCLEOTIDE SEQUENCE [LARGE SCALE GENOMIC DNA]</scope>
    <source>
        <strain evidence="3 4">DSM 27063</strain>
    </source>
</reference>
<keyword evidence="3" id="KW-0645">Protease</keyword>
<keyword evidence="4" id="KW-1185">Reference proteome</keyword>
<dbReference type="InterPro" id="IPR008969">
    <property type="entry name" value="CarboxyPept-like_regulatory"/>
</dbReference>
<dbReference type="Gene3D" id="2.60.40.1120">
    <property type="entry name" value="Carboxypeptidase-like, regulatory domain"/>
    <property type="match status" value="1"/>
</dbReference>
<evidence type="ECO:0000256" key="2">
    <source>
        <dbReference type="SAM" id="SignalP"/>
    </source>
</evidence>
<dbReference type="OrthoDB" id="910082at2"/>
<dbReference type="GO" id="GO:0004180">
    <property type="term" value="F:carboxypeptidase activity"/>
    <property type="evidence" value="ECO:0007669"/>
    <property type="project" value="UniProtKB-KW"/>
</dbReference>
<gene>
    <name evidence="3" type="ORF">SAMN05444280_105153</name>
</gene>
<feature type="compositionally biased region" description="Polar residues" evidence="1">
    <location>
        <begin position="896"/>
        <end position="913"/>
    </location>
</feature>
<feature type="chain" id="PRO_5012838881" evidence="2">
    <location>
        <begin position="22"/>
        <end position="1006"/>
    </location>
</feature>
<dbReference type="STRING" id="1168035.SAMN05444280_105153"/>
<keyword evidence="2" id="KW-0732">Signal</keyword>
<feature type="signal peptide" evidence="2">
    <location>
        <begin position="1"/>
        <end position="21"/>
    </location>
</feature>
<sequence length="1006" mass="115846">MLNKFFSIFFFVLLGMHSLNAQQTEIIAIESLKDDVHLQPEEIFNQTYFIANNGEAEKDLAISLQVPDEWKVIQKIQQISLKPSAKKLVIFSIQVPSGFPVGEHPIDLYAIEKGSDDTLSVRRNVLKVNEIESVSLHFVKAPEIIVAGEQLEATYLLQNNGNTSKKVYIDTYNCDVKGSAEIQVEPGQSVPFTVYNLTSEELLEPREINYTVRALLSGEIAESVFRSFKVFPSKTTRKDLFFRYPVTASATYLASNRNEKYEKAWQFELQGEGALDPEGNHHLEFLARGPNNTNLSFLGLYDQYYIGYSNKNLEFFVGERAYSFTPLTESSRFGMGAENKIIFNNGLFFGFLWVKPRYYEKIESEIAGYTGYKINDDNEFRGYYISKKMEDSPESVQLASISAALKPFESVSFDLEYSKGISPENSDDAFRANVNSHFSIFSLSGNYFYTGKNYPGYYSNSTFYSGNLSANLTDKLSLGVYTKEDFRNAALDTFFVTAPYSKSFQTFLNYNVATRAHLKFYLREYERKDRLVQDKFHYRTRSLNTRFSHRFRKINYSLLGEFGETTNLLQGDGENRQETYRASANFAYQFNPSHSVRAFGSWSNVNSFITGEQRNLTAGLSVTSQIGKNFNANFYLQNAYNIDDYFRNRNLMQLNLDYTFLRKHTLSLRSFYTLFRQQTENPDFTFSLNYAFNLGVPLKQIIRAGDLKGRITYENGEPAEGVILNLRNKTTITDENGEFWFRTIQPGRALLSINRDKMKINEITNIPLPIEVDIIEDEIISLNFKITEGAKLTGSFEVQKSSISVLKNEEVETGNIIVELKNDFEEYRITTNNDGRFSFPIVRPGEWTFKIYTTSIPGGYEIEKSVYQLDFQPGEKMELPIKLKSKKRNIIFKSTDSTLTPLTPGKETSPSAKNESDHQLREKKESRFYSVQIAAFSRKVPDDSGYFEEEQFDFVKQIDNFHKYFKGKFNSVEEAEKERKRLEKFFRNPFIVIIENNKVVPWDGNE</sequence>
<evidence type="ECO:0000313" key="4">
    <source>
        <dbReference type="Proteomes" id="UP000184050"/>
    </source>
</evidence>
<keyword evidence="3" id="KW-0378">Hydrolase</keyword>
<evidence type="ECO:0000256" key="1">
    <source>
        <dbReference type="SAM" id="MobiDB-lite"/>
    </source>
</evidence>